<reference evidence="1" key="1">
    <citation type="submission" date="2023-10" db="EMBL/GenBank/DDBJ databases">
        <title>Mycolicibacterium fortuitum clinical isolates causing pulmonary infections in humans.</title>
        <authorList>
            <person name="Mejia-Ponce P.M."/>
            <person name="Zenteno-Cuevas R."/>
            <person name="Licona-Cassani C."/>
        </authorList>
    </citation>
    <scope>NUCLEOTIDE SEQUENCE</scope>
    <source>
        <strain evidence="1">M8</strain>
    </source>
</reference>
<protein>
    <submittedName>
        <fullName evidence="1">Uncharacterized protein</fullName>
    </submittedName>
</protein>
<evidence type="ECO:0000313" key="1">
    <source>
        <dbReference type="EMBL" id="MDV7288713.1"/>
    </source>
</evidence>
<accession>A0AAE4V6N2</accession>
<dbReference type="AlphaFoldDB" id="A0AAE4V6N2"/>
<organism evidence="1 2">
    <name type="scientific">Mycolicibacterium fortuitum</name>
    <name type="common">Mycobacterium fortuitum</name>
    <dbReference type="NCBI Taxonomy" id="1766"/>
    <lineage>
        <taxon>Bacteria</taxon>
        <taxon>Bacillati</taxon>
        <taxon>Actinomycetota</taxon>
        <taxon>Actinomycetes</taxon>
        <taxon>Mycobacteriales</taxon>
        <taxon>Mycobacteriaceae</taxon>
        <taxon>Mycolicibacterium</taxon>
    </lineage>
</organism>
<sequence>MSGIDDLLALDIDEATRPWAFSLQDIVRDRAARKISDDEALRLTVIALSTAVMDLEERLNKLEGKPEGLGQSG</sequence>
<dbReference type="EMBL" id="JAWLVV010000001">
    <property type="protein sequence ID" value="MDV7288713.1"/>
    <property type="molecule type" value="Genomic_DNA"/>
</dbReference>
<gene>
    <name evidence="1" type="ORF">R4485_00875</name>
</gene>
<comment type="caution">
    <text evidence="1">The sequence shown here is derived from an EMBL/GenBank/DDBJ whole genome shotgun (WGS) entry which is preliminary data.</text>
</comment>
<dbReference type="Proteomes" id="UP001186041">
    <property type="component" value="Unassembled WGS sequence"/>
</dbReference>
<name>A0AAE4V6N2_MYCFO</name>
<proteinExistence type="predicted"/>
<dbReference type="RefSeq" id="WP_317721431.1">
    <property type="nucleotide sequence ID" value="NZ_JAWLVK010000001.1"/>
</dbReference>
<evidence type="ECO:0000313" key="2">
    <source>
        <dbReference type="Proteomes" id="UP001186041"/>
    </source>
</evidence>